<sequence>MERITSQKFAEYKNKLGGNKTGESEYMHDFAKIESILNEGIQNNAFLRMIDVKFTPLTLNQAHELSLSVVSRTNTDNSARVPKNYVQAGVDFNCRQVNFDTKVSYRDLDNFSDVDFEKSINDSMISEFMQNIIMIGFNGERWADDSDPIQNPLGQDVAKGWIAQLKEKGQMINAATEQGASMNQLIAKALDKLPIKLRHSGELIAICGDNLLGGDFVNVAYSDLQSAKTNNVIIPQKLIGGLKAINVSYFPKNAILVTALSNLAIYFKKDSSRLFFQDKPRENALEVYFSTNLDFLLGNHLHAVLIDGIRTEA</sequence>
<dbReference type="EMBL" id="AJTC01000031">
    <property type="protein sequence ID" value="EIJ29548.1"/>
    <property type="molecule type" value="Genomic_DNA"/>
</dbReference>
<proteinExistence type="predicted"/>
<gene>
    <name evidence="1" type="ORF">HMPREF1119_0713</name>
</gene>
<dbReference type="InterPro" id="IPR006441">
    <property type="entry name" value="Phage_P2_GpN"/>
</dbReference>
<dbReference type="Proteomes" id="UP000003778">
    <property type="component" value="Unassembled WGS sequence"/>
</dbReference>
<dbReference type="Pfam" id="PF05125">
    <property type="entry name" value="Phage_cap_P2"/>
    <property type="match status" value="1"/>
</dbReference>
<keyword evidence="2" id="KW-1185">Reference proteome</keyword>
<evidence type="ECO:0000313" key="1">
    <source>
        <dbReference type="EMBL" id="EIJ29548.1"/>
    </source>
</evidence>
<protein>
    <submittedName>
        <fullName evidence="1">Phage major capsid protein, P2 family</fullName>
    </submittedName>
</protein>
<evidence type="ECO:0000313" key="2">
    <source>
        <dbReference type="Proteomes" id="UP000003778"/>
    </source>
</evidence>
<organism evidence="1 2">
    <name type="scientific">Haemophilus parainfluenzae HK2019</name>
    <dbReference type="NCBI Taxonomy" id="1095746"/>
    <lineage>
        <taxon>Bacteria</taxon>
        <taxon>Pseudomonadati</taxon>
        <taxon>Pseudomonadota</taxon>
        <taxon>Gammaproteobacteria</taxon>
        <taxon>Pasteurellales</taxon>
        <taxon>Pasteurellaceae</taxon>
        <taxon>Haemophilus</taxon>
    </lineage>
</organism>
<comment type="caution">
    <text evidence="1">The sequence shown here is derived from an EMBL/GenBank/DDBJ whole genome shotgun (WGS) entry which is preliminary data.</text>
</comment>
<accession>A0ABP2NWW6</accession>
<dbReference type="RefSeq" id="WP_005699757.1">
    <property type="nucleotide sequence ID" value="NZ_AJTC01000031.1"/>
</dbReference>
<name>A0ABP2NWW6_HAEPA</name>
<reference evidence="1 2" key="1">
    <citation type="submission" date="2012-04" db="EMBL/GenBank/DDBJ databases">
        <authorList>
            <person name="Durkin A.S."/>
            <person name="McCorrison J."/>
            <person name="Torralba M."/>
            <person name="Gillis M."/>
            <person name="Methe B."/>
            <person name="Sutton G."/>
            <person name="Nelson K.E."/>
        </authorList>
    </citation>
    <scope>NUCLEOTIDE SEQUENCE [LARGE SCALE GENOMIC DNA]</scope>
    <source>
        <strain evidence="1 2">HK2019</strain>
    </source>
</reference>